<evidence type="ECO:0000256" key="8">
    <source>
        <dbReference type="SAM" id="Phobius"/>
    </source>
</evidence>
<evidence type="ECO:0000256" key="2">
    <source>
        <dbReference type="ARBA" id="ARBA00007886"/>
    </source>
</evidence>
<evidence type="ECO:0000256" key="5">
    <source>
        <dbReference type="ARBA" id="ARBA00023136"/>
    </source>
</evidence>
<dbReference type="Gene3D" id="3.30.300.210">
    <property type="entry name" value="Nutrient germinant receptor protein C, domain 3"/>
    <property type="match status" value="1"/>
</dbReference>
<dbReference type="Pfam" id="PF05504">
    <property type="entry name" value="Spore_GerAC"/>
    <property type="match status" value="1"/>
</dbReference>
<gene>
    <name evidence="11" type="ORF">OW763_01805</name>
</gene>
<evidence type="ECO:0000256" key="6">
    <source>
        <dbReference type="ARBA" id="ARBA00023139"/>
    </source>
</evidence>
<keyword evidence="3" id="KW-0309">Germination</keyword>
<keyword evidence="7" id="KW-0449">Lipoprotein</keyword>
<organism evidence="11 12">
    <name type="scientific">Clostridium aestuarii</name>
    <dbReference type="NCBI Taxonomy" id="338193"/>
    <lineage>
        <taxon>Bacteria</taxon>
        <taxon>Bacillati</taxon>
        <taxon>Bacillota</taxon>
        <taxon>Clostridia</taxon>
        <taxon>Eubacteriales</taxon>
        <taxon>Clostridiaceae</taxon>
        <taxon>Clostridium</taxon>
    </lineage>
</organism>
<evidence type="ECO:0000313" key="12">
    <source>
        <dbReference type="Proteomes" id="UP001078443"/>
    </source>
</evidence>
<feature type="domain" description="Spore germination GerAC-like C-terminal" evidence="9">
    <location>
        <begin position="220"/>
        <end position="381"/>
    </location>
</feature>
<dbReference type="InterPro" id="IPR008844">
    <property type="entry name" value="Spore_GerAC-like"/>
</dbReference>
<comment type="similarity">
    <text evidence="2">Belongs to the GerABKC lipoprotein family.</text>
</comment>
<feature type="domain" description="Spore germination protein N-terminal" evidence="10">
    <location>
        <begin position="41"/>
        <end position="211"/>
    </location>
</feature>
<dbReference type="PANTHER" id="PTHR35789:SF1">
    <property type="entry name" value="SPORE GERMINATION PROTEIN B3"/>
    <property type="match status" value="1"/>
</dbReference>
<evidence type="ECO:0000256" key="1">
    <source>
        <dbReference type="ARBA" id="ARBA00004635"/>
    </source>
</evidence>
<dbReference type="InterPro" id="IPR057336">
    <property type="entry name" value="GerAC_N"/>
</dbReference>
<keyword evidence="8" id="KW-0812">Transmembrane</keyword>
<evidence type="ECO:0000313" key="11">
    <source>
        <dbReference type="EMBL" id="MCY6483088.1"/>
    </source>
</evidence>
<keyword evidence="8" id="KW-1133">Transmembrane helix</keyword>
<reference evidence="11" key="1">
    <citation type="submission" date="2022-12" db="EMBL/GenBank/DDBJ databases">
        <authorList>
            <person name="Wang J."/>
        </authorList>
    </citation>
    <scope>NUCLEOTIDE SEQUENCE</scope>
    <source>
        <strain evidence="11">HY-45-18</strain>
    </source>
</reference>
<evidence type="ECO:0000256" key="3">
    <source>
        <dbReference type="ARBA" id="ARBA00022544"/>
    </source>
</evidence>
<evidence type="ECO:0000256" key="7">
    <source>
        <dbReference type="ARBA" id="ARBA00023288"/>
    </source>
</evidence>
<evidence type="ECO:0000259" key="10">
    <source>
        <dbReference type="Pfam" id="PF25198"/>
    </source>
</evidence>
<comment type="subcellular location">
    <subcellularLocation>
        <location evidence="1">Membrane</location>
        <topology evidence="1">Lipid-anchor</topology>
    </subcellularLocation>
</comment>
<dbReference type="InterPro" id="IPR038501">
    <property type="entry name" value="Spore_GerAC_C_sf"/>
</dbReference>
<evidence type="ECO:0000259" key="9">
    <source>
        <dbReference type="Pfam" id="PF05504"/>
    </source>
</evidence>
<dbReference type="NCBIfam" id="TIGR02887">
    <property type="entry name" value="spore_ger_x_C"/>
    <property type="match status" value="1"/>
</dbReference>
<dbReference type="EMBL" id="JAPQER010000001">
    <property type="protein sequence ID" value="MCY6483088.1"/>
    <property type="molecule type" value="Genomic_DNA"/>
</dbReference>
<accession>A0ABT4CVT1</accession>
<keyword evidence="4" id="KW-0732">Signal</keyword>
<keyword evidence="12" id="KW-1185">Reference proteome</keyword>
<dbReference type="Proteomes" id="UP001078443">
    <property type="component" value="Unassembled WGS sequence"/>
</dbReference>
<dbReference type="RefSeq" id="WP_268039350.1">
    <property type="nucleotide sequence ID" value="NZ_JAPQER010000001.1"/>
</dbReference>
<evidence type="ECO:0000256" key="4">
    <source>
        <dbReference type="ARBA" id="ARBA00022729"/>
    </source>
</evidence>
<dbReference type="PANTHER" id="PTHR35789">
    <property type="entry name" value="SPORE GERMINATION PROTEIN B3"/>
    <property type="match status" value="1"/>
</dbReference>
<dbReference type="InterPro" id="IPR046953">
    <property type="entry name" value="Spore_GerAC-like_C"/>
</dbReference>
<name>A0ABT4CVT1_9CLOT</name>
<feature type="transmembrane region" description="Helical" evidence="8">
    <location>
        <begin position="20"/>
        <end position="38"/>
    </location>
</feature>
<proteinExistence type="inferred from homology"/>
<sequence length="385" mass="44275">MNKPHNNSFTFKAINIINRFKILIIAVLILGTGVYLNAGVDIVPVEQIDVVGGVGIDIEKKTKDDIRYTVSISKDIFQEDKTTSDVSEGTARTLISTREDRQRRSNKKFVFGLEKIIILSEEFTRYGIKPFINTTFTNPHINDKTWLVVCNGKASDILKVKVKGYPSATDYMEGLIENAKFYNFFPENYKLVDSYVRIYEEGRDLSVPYIEMKNNHIEISGMALFKKDKMIAKIGLEESRIMSILKEKRSKGILSIQKSPKEYVDYLTKAKRKVDCKKIGDKYEFTIDLDFTGDIVCNEVYGDFLDQPNENKKFQSDMEKQIEKMCYKFLEKMQNEYKIDSLELGRVAAAKYGRNTGVNWNEVISNADIKVNVKVDIDRYGRGDF</sequence>
<dbReference type="Pfam" id="PF25198">
    <property type="entry name" value="Spore_GerAC_N"/>
    <property type="match status" value="1"/>
</dbReference>
<keyword evidence="5 8" id="KW-0472">Membrane</keyword>
<keyword evidence="6" id="KW-0564">Palmitate</keyword>
<protein>
    <submittedName>
        <fullName evidence="11">Ger(X)C family spore germination protein</fullName>
    </submittedName>
</protein>
<comment type="caution">
    <text evidence="11">The sequence shown here is derived from an EMBL/GenBank/DDBJ whole genome shotgun (WGS) entry which is preliminary data.</text>
</comment>